<comment type="caution">
    <text evidence="1">The sequence shown here is derived from an EMBL/GenBank/DDBJ whole genome shotgun (WGS) entry which is preliminary data.</text>
</comment>
<organism evidence="1 2">
    <name type="scientific">Massilia atriviolacea</name>
    <dbReference type="NCBI Taxonomy" id="2495579"/>
    <lineage>
        <taxon>Bacteria</taxon>
        <taxon>Pseudomonadati</taxon>
        <taxon>Pseudomonadota</taxon>
        <taxon>Betaproteobacteria</taxon>
        <taxon>Burkholderiales</taxon>
        <taxon>Oxalobacteraceae</taxon>
        <taxon>Telluria group</taxon>
        <taxon>Massilia</taxon>
    </lineage>
</organism>
<dbReference type="RefSeq" id="WP_126075212.1">
    <property type="nucleotide sequence ID" value="NZ_CP051166.1"/>
</dbReference>
<evidence type="ECO:0000313" key="2">
    <source>
        <dbReference type="Proteomes" id="UP000278085"/>
    </source>
</evidence>
<reference evidence="1 2" key="1">
    <citation type="submission" date="2018-12" db="EMBL/GenBank/DDBJ databases">
        <authorList>
            <person name="Yang E."/>
        </authorList>
    </citation>
    <scope>NUCLEOTIDE SEQUENCE [LARGE SCALE GENOMIC DNA]</scope>
    <source>
        <strain evidence="1 2">SOD</strain>
    </source>
</reference>
<proteinExistence type="predicted"/>
<accession>A0A430HKD9</accession>
<protein>
    <submittedName>
        <fullName evidence="1">Uncharacterized protein</fullName>
    </submittedName>
</protein>
<sequence length="129" mass="13664">MFNRLISGELNMGNQSLNIAQVEASSVNPVSASTSAAFGINLYEYQGRAHISWTENFQGMVRLAVAIYSGSQPGNPQAWIKAIEVTKSSSGGSWDSGQPWGSGFSAALLGVDAGNDDWIYIGCNTGVTR</sequence>
<evidence type="ECO:0000313" key="1">
    <source>
        <dbReference type="EMBL" id="RSZ58007.1"/>
    </source>
</evidence>
<dbReference type="Proteomes" id="UP000278085">
    <property type="component" value="Unassembled WGS sequence"/>
</dbReference>
<dbReference type="EMBL" id="RXLQ01000008">
    <property type="protein sequence ID" value="RSZ58007.1"/>
    <property type="molecule type" value="Genomic_DNA"/>
</dbReference>
<keyword evidence="2" id="KW-1185">Reference proteome</keyword>
<name>A0A430HKD9_9BURK</name>
<gene>
    <name evidence="1" type="ORF">EJB06_17025</name>
</gene>
<dbReference type="AlphaFoldDB" id="A0A430HKD9"/>